<proteinExistence type="predicted"/>
<evidence type="ECO:0000256" key="1">
    <source>
        <dbReference type="SAM" id="MobiDB-lite"/>
    </source>
</evidence>
<gene>
    <name evidence="2" type="ORF">AVDCRST_MAG59-753</name>
</gene>
<feature type="compositionally biased region" description="Basic and acidic residues" evidence="1">
    <location>
        <begin position="48"/>
        <end position="63"/>
    </location>
</feature>
<feature type="region of interest" description="Disordered" evidence="1">
    <location>
        <begin position="1"/>
        <end position="63"/>
    </location>
</feature>
<feature type="non-terminal residue" evidence="2">
    <location>
        <position position="63"/>
    </location>
</feature>
<evidence type="ECO:0000313" key="2">
    <source>
        <dbReference type="EMBL" id="CAA9539940.1"/>
    </source>
</evidence>
<organism evidence="2">
    <name type="scientific">uncultured Thermomicrobiales bacterium</name>
    <dbReference type="NCBI Taxonomy" id="1645740"/>
    <lineage>
        <taxon>Bacteria</taxon>
        <taxon>Pseudomonadati</taxon>
        <taxon>Thermomicrobiota</taxon>
        <taxon>Thermomicrobia</taxon>
        <taxon>Thermomicrobiales</taxon>
        <taxon>environmental samples</taxon>
    </lineage>
</organism>
<feature type="non-terminal residue" evidence="2">
    <location>
        <position position="1"/>
    </location>
</feature>
<dbReference type="EMBL" id="CADCWF010000036">
    <property type="protein sequence ID" value="CAA9539940.1"/>
    <property type="molecule type" value="Genomic_DNA"/>
</dbReference>
<accession>A0A6J4U4U1</accession>
<name>A0A6J4U4U1_9BACT</name>
<reference evidence="2" key="1">
    <citation type="submission" date="2020-02" db="EMBL/GenBank/DDBJ databases">
        <authorList>
            <person name="Meier V. D."/>
        </authorList>
    </citation>
    <scope>NUCLEOTIDE SEQUENCE</scope>
    <source>
        <strain evidence="2">AVDCRST_MAG59</strain>
    </source>
</reference>
<protein>
    <submittedName>
        <fullName evidence="2">Uncharacterized protein</fullName>
    </submittedName>
</protein>
<sequence length="63" mass="6634">DRPGESNAGHRAPLPRGERGSGEGWLDASASPCPWSGATPPATGPRAEILRLRHPDEGPRGRL</sequence>
<dbReference type="AlphaFoldDB" id="A0A6J4U4U1"/>